<evidence type="ECO:0000256" key="4">
    <source>
        <dbReference type="ARBA" id="ARBA00022753"/>
    </source>
</evidence>
<dbReference type="InterPro" id="IPR000242">
    <property type="entry name" value="PTP_cat"/>
</dbReference>
<dbReference type="PANTHER" id="PTHR23030">
    <property type="entry name" value="PCD6 INTERACTING PROTEIN-RELATED"/>
    <property type="match status" value="1"/>
</dbReference>
<dbReference type="PROSITE" id="PS50055">
    <property type="entry name" value="TYR_PHOSPHATASE_PTP"/>
    <property type="match status" value="1"/>
</dbReference>
<keyword evidence="8" id="KW-0812">Transmembrane</keyword>
<keyword evidence="8" id="KW-1133">Transmembrane helix</keyword>
<evidence type="ECO:0000256" key="3">
    <source>
        <dbReference type="ARBA" id="ARBA00022490"/>
    </source>
</evidence>
<feature type="compositionally biased region" description="Polar residues" evidence="7">
    <location>
        <begin position="2174"/>
        <end position="2189"/>
    </location>
</feature>
<feature type="region of interest" description="Disordered" evidence="7">
    <location>
        <begin position="1463"/>
        <end position="1515"/>
    </location>
</feature>
<feature type="region of interest" description="Disordered" evidence="7">
    <location>
        <begin position="164"/>
        <end position="183"/>
    </location>
</feature>
<feature type="compositionally biased region" description="Polar residues" evidence="7">
    <location>
        <begin position="1474"/>
        <end position="1489"/>
    </location>
</feature>
<dbReference type="InterPro" id="IPR029021">
    <property type="entry name" value="Prot-tyrosine_phosphatase-like"/>
</dbReference>
<feature type="region of interest" description="Disordered" evidence="7">
    <location>
        <begin position="2532"/>
        <end position="2558"/>
    </location>
</feature>
<feature type="region of interest" description="Disordered" evidence="7">
    <location>
        <begin position="1886"/>
        <end position="1925"/>
    </location>
</feature>
<feature type="compositionally biased region" description="Low complexity" evidence="7">
    <location>
        <begin position="2092"/>
        <end position="2108"/>
    </location>
</feature>
<dbReference type="PROSITE" id="PS51180">
    <property type="entry name" value="BRO1"/>
    <property type="match status" value="1"/>
</dbReference>
<evidence type="ECO:0000256" key="7">
    <source>
        <dbReference type="SAM" id="MobiDB-lite"/>
    </source>
</evidence>
<keyword evidence="6" id="KW-0175">Coiled coil</keyword>
<dbReference type="SUPFAM" id="SSF57667">
    <property type="entry name" value="beta-beta-alpha zinc fingers"/>
    <property type="match status" value="2"/>
</dbReference>
<dbReference type="GO" id="GO:0048666">
    <property type="term" value="P:neuron development"/>
    <property type="evidence" value="ECO:0007669"/>
    <property type="project" value="UniProtKB-ARBA"/>
</dbReference>
<feature type="compositionally biased region" description="Low complexity" evidence="7">
    <location>
        <begin position="2602"/>
        <end position="2615"/>
    </location>
</feature>
<feature type="compositionally biased region" description="Basic residues" evidence="7">
    <location>
        <begin position="1388"/>
        <end position="1398"/>
    </location>
</feature>
<name>A0A7R8VIN5_TIMDO</name>
<reference evidence="13" key="1">
    <citation type="submission" date="2020-11" db="EMBL/GenBank/DDBJ databases">
        <authorList>
            <person name="Tran Van P."/>
        </authorList>
    </citation>
    <scope>NUCLEOTIDE SEQUENCE</scope>
</reference>
<feature type="region of interest" description="Disordered" evidence="7">
    <location>
        <begin position="1604"/>
        <end position="1627"/>
    </location>
</feature>
<feature type="compositionally biased region" description="Polar residues" evidence="7">
    <location>
        <begin position="1650"/>
        <end position="1677"/>
    </location>
</feature>
<feature type="compositionally biased region" description="Polar residues" evidence="7">
    <location>
        <begin position="1886"/>
        <end position="1901"/>
    </location>
</feature>
<dbReference type="InterPro" id="IPR004328">
    <property type="entry name" value="BRO1_dom"/>
</dbReference>
<feature type="region of interest" description="Disordered" evidence="7">
    <location>
        <begin position="2152"/>
        <end position="2208"/>
    </location>
</feature>
<dbReference type="Gene3D" id="1.20.120.560">
    <property type="entry name" value="alix/aip1 in complex with the ypdl late domain"/>
    <property type="match status" value="1"/>
</dbReference>
<feature type="compositionally biased region" description="Polar residues" evidence="7">
    <location>
        <begin position="334"/>
        <end position="355"/>
    </location>
</feature>
<feature type="compositionally biased region" description="Polar residues" evidence="7">
    <location>
        <begin position="1502"/>
        <end position="1515"/>
    </location>
</feature>
<dbReference type="PROSITE" id="PS00028">
    <property type="entry name" value="ZINC_FINGER_C2H2_1"/>
    <property type="match status" value="2"/>
</dbReference>
<dbReference type="EMBL" id="OA566467">
    <property type="protein sequence ID" value="CAD7198946.1"/>
    <property type="molecule type" value="Genomic_DNA"/>
</dbReference>
<evidence type="ECO:0000256" key="8">
    <source>
        <dbReference type="SAM" id="Phobius"/>
    </source>
</evidence>
<dbReference type="PROSITE" id="PS50056">
    <property type="entry name" value="TYR_PHOSPHATASE_2"/>
    <property type="match status" value="1"/>
</dbReference>
<proteinExistence type="predicted"/>
<dbReference type="InterPro" id="IPR036236">
    <property type="entry name" value="Znf_C2H2_sf"/>
</dbReference>
<dbReference type="InterPro" id="IPR025304">
    <property type="entry name" value="ALIX_V_dom"/>
</dbReference>
<dbReference type="Gene3D" id="3.30.160.60">
    <property type="entry name" value="Classic Zinc Finger"/>
    <property type="match status" value="3"/>
</dbReference>
<evidence type="ECO:0000259" key="12">
    <source>
        <dbReference type="PROSITE" id="PS51180"/>
    </source>
</evidence>
<keyword evidence="3" id="KW-0963">Cytoplasm</keyword>
<dbReference type="GO" id="GO:0032456">
    <property type="term" value="P:endocytic recycling"/>
    <property type="evidence" value="ECO:0007669"/>
    <property type="project" value="TreeGrafter"/>
</dbReference>
<dbReference type="CDD" id="cd09234">
    <property type="entry name" value="V_HD-PTP_like"/>
    <property type="match status" value="1"/>
</dbReference>
<dbReference type="Pfam" id="PF00102">
    <property type="entry name" value="Y_phosphatase"/>
    <property type="match status" value="1"/>
</dbReference>
<feature type="region of interest" description="Disordered" evidence="7">
    <location>
        <begin position="615"/>
        <end position="634"/>
    </location>
</feature>
<evidence type="ECO:0000256" key="1">
    <source>
        <dbReference type="ARBA" id="ARBA00004177"/>
    </source>
</evidence>
<dbReference type="FunFam" id="3.30.160.60:FF:000077">
    <property type="entry name" value="Sp8 transcription factor"/>
    <property type="match status" value="1"/>
</dbReference>
<dbReference type="Pfam" id="PF03097">
    <property type="entry name" value="BRO1"/>
    <property type="match status" value="1"/>
</dbReference>
<evidence type="ECO:0000259" key="9">
    <source>
        <dbReference type="PROSITE" id="PS50055"/>
    </source>
</evidence>
<feature type="region of interest" description="Disordered" evidence="7">
    <location>
        <begin position="334"/>
        <end position="358"/>
    </location>
</feature>
<feature type="compositionally biased region" description="Polar residues" evidence="7">
    <location>
        <begin position="1784"/>
        <end position="1810"/>
    </location>
</feature>
<evidence type="ECO:0000259" key="11">
    <source>
        <dbReference type="PROSITE" id="PS50157"/>
    </source>
</evidence>
<dbReference type="SMART" id="SM01041">
    <property type="entry name" value="BRO1"/>
    <property type="match status" value="1"/>
</dbReference>
<dbReference type="SMART" id="SM00355">
    <property type="entry name" value="ZnF_C2H2"/>
    <property type="match status" value="3"/>
</dbReference>
<dbReference type="GO" id="GO:0045022">
    <property type="term" value="P:early endosome to late endosome transport"/>
    <property type="evidence" value="ECO:0007669"/>
    <property type="project" value="TreeGrafter"/>
</dbReference>
<evidence type="ECO:0000313" key="13">
    <source>
        <dbReference type="EMBL" id="CAD7198946.1"/>
    </source>
</evidence>
<keyword evidence="5" id="KW-0479">Metal-binding</keyword>
<evidence type="ECO:0000259" key="10">
    <source>
        <dbReference type="PROSITE" id="PS50056"/>
    </source>
</evidence>
<gene>
    <name evidence="13" type="ORF">TDIB3V08_LOCUS5219</name>
</gene>
<dbReference type="SMART" id="SM00194">
    <property type="entry name" value="PTPc"/>
    <property type="match status" value="1"/>
</dbReference>
<dbReference type="InterPro" id="IPR013087">
    <property type="entry name" value="Znf_C2H2_type"/>
</dbReference>
<feature type="region of interest" description="Disordered" evidence="7">
    <location>
        <begin position="1751"/>
        <end position="1812"/>
    </location>
</feature>
<keyword evidence="5" id="KW-0863">Zinc-finger</keyword>
<feature type="domain" description="BRO1" evidence="12">
    <location>
        <begin position="663"/>
        <end position="1087"/>
    </location>
</feature>
<feature type="compositionally biased region" description="Low complexity" evidence="7">
    <location>
        <begin position="621"/>
        <end position="632"/>
    </location>
</feature>
<feature type="compositionally biased region" description="Polar residues" evidence="7">
    <location>
        <begin position="2075"/>
        <end position="2091"/>
    </location>
</feature>
<feature type="compositionally biased region" description="Gly residues" evidence="7">
    <location>
        <begin position="1429"/>
        <end position="1438"/>
    </location>
</feature>
<evidence type="ECO:0000256" key="5">
    <source>
        <dbReference type="PROSITE-ProRule" id="PRU00042"/>
    </source>
</evidence>
<feature type="region of interest" description="Disordered" evidence="7">
    <location>
        <begin position="1650"/>
        <end position="1707"/>
    </location>
</feature>
<feature type="compositionally biased region" description="Low complexity" evidence="7">
    <location>
        <begin position="1693"/>
        <end position="1707"/>
    </location>
</feature>
<dbReference type="GO" id="GO:0005768">
    <property type="term" value="C:endosome"/>
    <property type="evidence" value="ECO:0007669"/>
    <property type="project" value="UniProtKB-SubCell"/>
</dbReference>
<dbReference type="GO" id="GO:0008270">
    <property type="term" value="F:zinc ion binding"/>
    <property type="evidence" value="ECO:0007669"/>
    <property type="project" value="UniProtKB-KW"/>
</dbReference>
<dbReference type="SMART" id="SM00404">
    <property type="entry name" value="PTPc_motif"/>
    <property type="match status" value="1"/>
</dbReference>
<sequence>MPQQGTQLVTAGGQNLAYNVMQPMQTVTIDGQEALFIPAMPATQPQAMQTLITPSGQIIRTPGIFPTSLLQNVGGQTVQMANGQNVTVRPANIPQMVQFPMQQTIPVQVPISTSNGQTVYQTFHFPAQAFATAIPNIVQASANNQVQMIPQLSQTVAAPTLVGSGGNSDSSGPHHVTIQGQGQAGQSVILGQSQQLTLTNAQGQQIVIPANSLTNLGQATTMRTGGNIIQLPNLTNLQTIPVQNIPGLGNVQLIPASALSIGTQVQLGLSPSGTSVSQSSGTPTITTMPPGAQIIATGQHLQQRNPCDYYQSHQQDPNEPLKWQVITTSNQVNNGQSQTQNISGSMNSTTNSDSGDSPAKARVRRVACCCPNCIDGERNGDRKRQHICHIPGCNKVYGKTSHLRAHLRWHTGERPFICSWLFCGKRFTRSDELQPCSALHRMSDDDGTKLVIFIIAFIISTSVHLAVILTTMMITNLFVFQASTIAGHPKTCAVIGSFKRHRRTHTGEKRFQCPECSKKFMRSDHLSKHIKTHTKLRNSVSGLTGVTAFDGWMELVMLLEKGYFESVSSVREPWMNDGLYKIQIPQQQSDSDETITETDDIEGIQKFGYQMADSRNEAATSTQDVSSDGSSSNDEKMMITIQTEADQSDLTIIDEMEAVPRLPMISFDLKVSPEPTSFGSKLKQYIQDFYHEDATSYLTEIRNLEGLRATAVSPVRGATLASCSTLKRYYCQLHFLQSRFPMSKDGAAALVRTEPLLPSMSFRRDTYANMVCTLADIRFEMVSILYNIGAVHSYAGASESRETADGMKLACTHFQCAAWAFQHLKDTFPQPSGVDLAPDIMQFMYHLMLAQAQECILEKSMMDNRKATIIVIINNIEELSVTYCNVLDGTAPSCDVNCDVLKLDAPYRDVICYVLLECLHVERHFNNWKRYVKFKIAYHTCVSLLYQGQQAEEQQKMGERVAFYQAAAEKLEEANKLSKGMDSAEAINEALTFTMDVVEGKKKAAKNENEFIYHEEIPEKDTLPEVKGASLVKGIPFDVNDPEVSGPDIFGRLVPMKAHEASSLYSEEKAKLLRKVGAMIDDKDQSLFTYMTSLQLEHLNLFSEPERLPQELVDRCAALSAKPSAIQDLVDAMGKLADTYQDVESMLQEVKELLEQEEAREKEYQEVMGNRPPSIVATDLTREARKYEEAHAKASESNQTLHKAMTMNISNLRILSLPLDELDTPADDSSRKEMQHLVNKVEEMKRQRSMLATQLRDSITQDDITRQLVTRTGEPLDTIFSQEMQKHERYVTFIEQNLLAQENILKALTDAYARYAGTRKATNEIIRKRESIINGLISSYDAYEDLLAKSSKGLEFYRKLETNVSKLLQRVKGTCKVQEEEREQILLKNKKSLPRTRKATSNTSSDSESNEPSSSGPKLKDYLQNMKKGGSGGGGGYSAGSQPSNPYFNAAVTNYGHLPSSISPQPSGYYDQSGMVSQLSSDSGSQQWIPSVRPAPVGSEGTGEQTPSVCSSTNMASKQPVVDGKLQPHSHGSYQMPTSDSTGMKAGASYPLSVAYSSYNPAGYGSNTPAYRALQMPLMHPQSAYSQGHFNYSDQYGMQQYSQGQVLPAASESSLPTSGSYYHDPSQSTATSQANYAAYAAPANTQQYNSTYSQQGGAPQYSSGTESYTGQSYSQGYTPVAQGYPTSSTPKGASYPSYPTSTSQTASSYFPTQQSYYPLAATSQDAALYHSTQKLPYSSTFTSQDASSYTATQQSAYPSSSAEQISDNNSSYAYTSPSAMGGSNHVSTQQPGASFSTPSYTEGSTTDTGVSYSQYMPQSQYYPGVQVPKPGLSQTSSYGGHPGYSFNTTSGTYNYGSGYQSSSAEENNYNLGEYQQGNQQASVYSMTGTSSGTNPTKSNYGSEFHGNSAASSNSVTSLSSGSSSEVSLVPQPSYYQYDYPAQPTDVATVLHTSSIAQSTEYLYMNAGTSTSFYTNAGTNSTSQTSSSQVSVDGQTYAAQYNTNQAESYQTPEYIQNQYYTVQYGYQNASGMPNMDTPPQSPHHVIVQQQGDVNSQQQNPQQQSAVNPMTYMQAGDPNSTTTTYSQKGASPYSSSTSAEGAESSTEPSSNLDLLAGLDFSVNQAPLVPQQPAKANLVESPVKQTVVTQAVTAPTSFSPKKSSQNSVSSPKLSPPLEQSTSVTDLKPQETNSSEKHNGDISNLMVSPSDGNKESKLTLKVFGKDLYTDPEALNQFVQEVEKFEKFVEGLTTKTLNGPTPLDMKWKELLDFQEKDAHKHSISVARCYPMKNRFPDILPYDNSRVELPSTKDDYINASFMKDVTPLTPPFIVTQAPLPSTYCDFWTMVWEQQVEVVVCLLSDSELNNQVYWPLEKGQELAMGKMKLSLQSSNVRPHWTERILSICVGETRVSRVIVHLQFTAWPGSSFPASPGPFLSLVCEALTFYCQQRAASHPVVVHCLSGVGRTGLFVLATAAVCEVQAGQGLLDLVPTASTMSASRKNSLRDREHLKFAYQAVLYYAQDLLMKRGILTSRSTFEDKRSRAGKSHTRHPSEDFLLGPPTDLSQLQSGVEKMGLAATNNSDSLTTLPGYRCDSGADSHPAGQLVGSNSGSVSNSRSSTPPFGYLPSLADPSKFSLKTEAAQDKSRKRFTRESFESKRRESTTSLESSQIDTDDPLSLIDPLWPLKRL</sequence>
<dbReference type="Gene3D" id="1.20.140.50">
    <property type="entry name" value="alix/aip1 like domains"/>
    <property type="match status" value="1"/>
</dbReference>
<dbReference type="FunFam" id="3.30.160.60:FF:001110">
    <property type="entry name" value="Krueppel factor 13"/>
    <property type="match status" value="1"/>
</dbReference>
<dbReference type="GO" id="GO:0004725">
    <property type="term" value="F:protein tyrosine phosphatase activity"/>
    <property type="evidence" value="ECO:0007669"/>
    <property type="project" value="InterPro"/>
</dbReference>
<dbReference type="SUPFAM" id="SSF52799">
    <property type="entry name" value="(Phosphotyrosine protein) phosphatases II"/>
    <property type="match status" value="1"/>
</dbReference>
<comment type="subcellular location">
    <subcellularLocation>
        <location evidence="2">Cytoplasm</location>
    </subcellularLocation>
    <subcellularLocation>
        <location evidence="1">Endosome</location>
    </subcellularLocation>
</comment>
<keyword evidence="4" id="KW-0967">Endosome</keyword>
<dbReference type="PANTHER" id="PTHR23030:SF30">
    <property type="entry name" value="TYROSINE-PROTEIN PHOSPHATASE NON-RECEPTOR TYPE 23"/>
    <property type="match status" value="1"/>
</dbReference>
<feature type="compositionally biased region" description="Basic and acidic residues" evidence="7">
    <location>
        <begin position="2637"/>
        <end position="2658"/>
    </location>
</feature>
<feature type="compositionally biased region" description="Low complexity" evidence="7">
    <location>
        <begin position="2152"/>
        <end position="2169"/>
    </location>
</feature>
<feature type="compositionally biased region" description="Polar residues" evidence="7">
    <location>
        <begin position="2197"/>
        <end position="2207"/>
    </location>
</feature>
<dbReference type="PRINTS" id="PR00700">
    <property type="entry name" value="PRTYPHPHTASE"/>
</dbReference>
<feature type="compositionally biased region" description="Polar residues" evidence="7">
    <location>
        <begin position="1604"/>
        <end position="1620"/>
    </location>
</feature>
<evidence type="ECO:0000256" key="2">
    <source>
        <dbReference type="ARBA" id="ARBA00004496"/>
    </source>
</evidence>
<keyword evidence="5" id="KW-0862">Zinc</keyword>
<dbReference type="InterPro" id="IPR003595">
    <property type="entry name" value="Tyr_Pase_cat"/>
</dbReference>
<feature type="domain" description="Tyrosine-protein phosphatase" evidence="9">
    <location>
        <begin position="2287"/>
        <end position="2516"/>
    </location>
</feature>
<feature type="region of interest" description="Disordered" evidence="7">
    <location>
        <begin position="2585"/>
        <end position="2673"/>
    </location>
</feature>
<feature type="domain" description="C2H2-type" evidence="11">
    <location>
        <begin position="511"/>
        <end position="538"/>
    </location>
</feature>
<feature type="domain" description="Tyrosine specific protein phosphatases" evidence="10">
    <location>
        <begin position="2429"/>
        <end position="2507"/>
    </location>
</feature>
<organism evidence="13">
    <name type="scientific">Timema douglasi</name>
    <name type="common">Walking stick</name>
    <dbReference type="NCBI Taxonomy" id="61478"/>
    <lineage>
        <taxon>Eukaryota</taxon>
        <taxon>Metazoa</taxon>
        <taxon>Ecdysozoa</taxon>
        <taxon>Arthropoda</taxon>
        <taxon>Hexapoda</taxon>
        <taxon>Insecta</taxon>
        <taxon>Pterygota</taxon>
        <taxon>Neoptera</taxon>
        <taxon>Polyneoptera</taxon>
        <taxon>Phasmatodea</taxon>
        <taxon>Timematodea</taxon>
        <taxon>Timematoidea</taxon>
        <taxon>Timematidae</taxon>
        <taxon>Timema</taxon>
    </lineage>
</organism>
<feature type="compositionally biased region" description="Polar residues" evidence="7">
    <location>
        <begin position="1751"/>
        <end position="1778"/>
    </location>
</feature>
<feature type="compositionally biased region" description="Low complexity" evidence="7">
    <location>
        <begin position="1400"/>
        <end position="1415"/>
    </location>
</feature>
<feature type="coiled-coil region" evidence="6">
    <location>
        <begin position="1136"/>
        <end position="1197"/>
    </location>
</feature>
<dbReference type="Gene3D" id="3.90.190.10">
    <property type="entry name" value="Protein tyrosine phosphatase superfamily"/>
    <property type="match status" value="1"/>
</dbReference>
<feature type="transmembrane region" description="Helical" evidence="8">
    <location>
        <begin position="450"/>
        <end position="474"/>
    </location>
</feature>
<accession>A0A7R8VIN5</accession>
<dbReference type="InterPro" id="IPR038499">
    <property type="entry name" value="BRO1_sf"/>
</dbReference>
<protein>
    <recommendedName>
        <fullName evidence="14">Tyrosine-protein phosphatase non-receptor type 23</fullName>
    </recommendedName>
</protein>
<dbReference type="PROSITE" id="PS00383">
    <property type="entry name" value="TYR_PHOSPHATASE_1"/>
    <property type="match status" value="1"/>
</dbReference>
<dbReference type="Pfam" id="PF00096">
    <property type="entry name" value="zf-C2H2"/>
    <property type="match status" value="1"/>
</dbReference>
<keyword evidence="8" id="KW-0472">Membrane</keyword>
<evidence type="ECO:0008006" key="14">
    <source>
        <dbReference type="Google" id="ProtNLM"/>
    </source>
</evidence>
<dbReference type="Gene3D" id="1.25.40.280">
    <property type="entry name" value="alix/aip1 like domains"/>
    <property type="match status" value="1"/>
</dbReference>
<dbReference type="GO" id="GO:0043328">
    <property type="term" value="P:protein transport to vacuole involved in ubiquitin-dependent protein catabolic process via the multivesicular body sorting pathway"/>
    <property type="evidence" value="ECO:0007669"/>
    <property type="project" value="TreeGrafter"/>
</dbReference>
<feature type="region of interest" description="Disordered" evidence="7">
    <location>
        <begin position="1386"/>
        <end position="1440"/>
    </location>
</feature>
<evidence type="ECO:0000256" key="6">
    <source>
        <dbReference type="SAM" id="Coils"/>
    </source>
</evidence>
<dbReference type="PROSITE" id="PS50157">
    <property type="entry name" value="ZINC_FINGER_C2H2_2"/>
    <property type="match status" value="2"/>
</dbReference>
<dbReference type="Pfam" id="PF13949">
    <property type="entry name" value="ALIX_LYPXL_bnd"/>
    <property type="match status" value="1"/>
</dbReference>
<feature type="domain" description="C2H2-type" evidence="11">
    <location>
        <begin position="386"/>
        <end position="415"/>
    </location>
</feature>
<dbReference type="InterPro" id="IPR000387">
    <property type="entry name" value="Tyr_Pase_dom"/>
</dbReference>
<feature type="compositionally biased region" description="Low complexity" evidence="7">
    <location>
        <begin position="1906"/>
        <end position="1925"/>
    </location>
</feature>
<feature type="region of interest" description="Disordered" evidence="7">
    <location>
        <begin position="2069"/>
        <end position="2110"/>
    </location>
</feature>
<dbReference type="InterPro" id="IPR016130">
    <property type="entry name" value="Tyr_Pase_AS"/>
</dbReference>